<sequence>MAAEFSVSRDDIDDVAAWTVIRAARQLARMLALELAPMELSPVEFGVLAQLADSDGLSQAELARSVGVRPQSMTALCAALESRGLLARGPDRGRGRLSRIRLTEEGRALLARAYPRVLASNDWFGEDTTRLEVLRSTLRPMLGTPGEPVPDVP</sequence>
<dbReference type="PRINTS" id="PR00598">
    <property type="entry name" value="HTHMARR"/>
</dbReference>
<evidence type="ECO:0000313" key="3">
    <source>
        <dbReference type="Proteomes" id="UP000256709"/>
    </source>
</evidence>
<evidence type="ECO:0000313" key="2">
    <source>
        <dbReference type="EMBL" id="RFA13263.1"/>
    </source>
</evidence>
<gene>
    <name evidence="2" type="ORF">B7R21_08600</name>
</gene>
<dbReference type="AlphaFoldDB" id="A0A3E0VV97"/>
<dbReference type="SUPFAM" id="SSF46785">
    <property type="entry name" value="Winged helix' DNA-binding domain"/>
    <property type="match status" value="1"/>
</dbReference>
<dbReference type="InterPro" id="IPR036388">
    <property type="entry name" value="WH-like_DNA-bd_sf"/>
</dbReference>
<dbReference type="EMBL" id="NBXA01000019">
    <property type="protein sequence ID" value="RFA13263.1"/>
    <property type="molecule type" value="Genomic_DNA"/>
</dbReference>
<dbReference type="Proteomes" id="UP000256709">
    <property type="component" value="Unassembled WGS sequence"/>
</dbReference>
<dbReference type="Gene3D" id="1.10.10.10">
    <property type="entry name" value="Winged helix-like DNA-binding domain superfamily/Winged helix DNA-binding domain"/>
    <property type="match status" value="1"/>
</dbReference>
<dbReference type="PANTHER" id="PTHR33164">
    <property type="entry name" value="TRANSCRIPTIONAL REGULATOR, MARR FAMILY"/>
    <property type="match status" value="1"/>
</dbReference>
<name>A0A3E0VV97_9MICO</name>
<accession>A0A3E0VV97</accession>
<dbReference type="GO" id="GO:0006950">
    <property type="term" value="P:response to stress"/>
    <property type="evidence" value="ECO:0007669"/>
    <property type="project" value="TreeGrafter"/>
</dbReference>
<dbReference type="PROSITE" id="PS50995">
    <property type="entry name" value="HTH_MARR_2"/>
    <property type="match status" value="1"/>
</dbReference>
<dbReference type="GO" id="GO:0003700">
    <property type="term" value="F:DNA-binding transcription factor activity"/>
    <property type="evidence" value="ECO:0007669"/>
    <property type="project" value="InterPro"/>
</dbReference>
<protein>
    <recommendedName>
        <fullName evidence="1">HTH marR-type domain-containing protein</fullName>
    </recommendedName>
</protein>
<dbReference type="SMART" id="SM00347">
    <property type="entry name" value="HTH_MARR"/>
    <property type="match status" value="1"/>
</dbReference>
<dbReference type="Pfam" id="PF12802">
    <property type="entry name" value="MarR_2"/>
    <property type="match status" value="1"/>
</dbReference>
<dbReference type="InterPro" id="IPR000835">
    <property type="entry name" value="HTH_MarR-typ"/>
</dbReference>
<dbReference type="PANTHER" id="PTHR33164:SF43">
    <property type="entry name" value="HTH-TYPE TRANSCRIPTIONAL REPRESSOR YETL"/>
    <property type="match status" value="1"/>
</dbReference>
<evidence type="ECO:0000259" key="1">
    <source>
        <dbReference type="PROSITE" id="PS50995"/>
    </source>
</evidence>
<dbReference type="InterPro" id="IPR036390">
    <property type="entry name" value="WH_DNA-bd_sf"/>
</dbReference>
<feature type="domain" description="HTH marR-type" evidence="1">
    <location>
        <begin position="13"/>
        <end position="143"/>
    </location>
</feature>
<dbReference type="InterPro" id="IPR039422">
    <property type="entry name" value="MarR/SlyA-like"/>
</dbReference>
<organism evidence="2 3">
    <name type="scientific">Subtercola boreus</name>
    <dbReference type="NCBI Taxonomy" id="120213"/>
    <lineage>
        <taxon>Bacteria</taxon>
        <taxon>Bacillati</taxon>
        <taxon>Actinomycetota</taxon>
        <taxon>Actinomycetes</taxon>
        <taxon>Micrococcales</taxon>
        <taxon>Microbacteriaceae</taxon>
        <taxon>Subtercola</taxon>
    </lineage>
</organism>
<proteinExistence type="predicted"/>
<dbReference type="OrthoDB" id="3177763at2"/>
<reference evidence="2 3" key="1">
    <citation type="submission" date="2017-04" db="EMBL/GenBank/DDBJ databases">
        <title>Comparative genome analysis of Subtercola boreus.</title>
        <authorList>
            <person name="Cho Y.-J."/>
            <person name="Cho A."/>
            <person name="Kim O.-S."/>
            <person name="Lee J.-I."/>
        </authorList>
    </citation>
    <scope>NUCLEOTIDE SEQUENCE [LARGE SCALE GENOMIC DNA]</scope>
    <source>
        <strain evidence="2 3">P27444</strain>
    </source>
</reference>
<dbReference type="RefSeq" id="WP_116282841.1">
    <property type="nucleotide sequence ID" value="NZ_NBXA01000019.1"/>
</dbReference>
<comment type="caution">
    <text evidence="2">The sequence shown here is derived from an EMBL/GenBank/DDBJ whole genome shotgun (WGS) entry which is preliminary data.</text>
</comment>